<keyword evidence="2" id="KW-1185">Reference proteome</keyword>
<reference evidence="1 2" key="1">
    <citation type="submission" date="2023-03" db="EMBL/GenBank/DDBJ databases">
        <title>Genome sequencing of Aquirufa.</title>
        <authorList>
            <person name="Pitt A."/>
            <person name="Hahn M.W."/>
        </authorList>
    </citation>
    <scope>NUCLEOTIDE SEQUENCE [LARGE SCALE GENOMIC DNA]</scope>
    <source>
        <strain evidence="1 2">WAEICH-18A</strain>
    </source>
</reference>
<comment type="caution">
    <text evidence="1">The sequence shown here is derived from an EMBL/GenBank/DDBJ whole genome shotgun (WGS) entry which is preliminary data.</text>
</comment>
<dbReference type="Proteomes" id="UP001321344">
    <property type="component" value="Unassembled WGS sequence"/>
</dbReference>
<evidence type="ECO:0000313" key="2">
    <source>
        <dbReference type="Proteomes" id="UP001321344"/>
    </source>
</evidence>
<dbReference type="RefSeq" id="WP_276344829.1">
    <property type="nucleotide sequence ID" value="NZ_JARJOW010000009.1"/>
</dbReference>
<evidence type="ECO:0000313" key="1">
    <source>
        <dbReference type="EMBL" id="MDF5691611.1"/>
    </source>
</evidence>
<gene>
    <name evidence="1" type="ORF">PQG43_12125</name>
</gene>
<organism evidence="1 2">
    <name type="scientific">Aquirufa aurantiipilula</name>
    <dbReference type="NCBI Taxonomy" id="2696561"/>
    <lineage>
        <taxon>Bacteria</taxon>
        <taxon>Pseudomonadati</taxon>
        <taxon>Bacteroidota</taxon>
        <taxon>Cytophagia</taxon>
        <taxon>Cytophagales</taxon>
        <taxon>Flectobacillaceae</taxon>
        <taxon>Aquirufa</taxon>
    </lineage>
</organism>
<sequence length="249" mass="28914">MANRTSEILKGNKFSPNIDDYSVFIESMKKPKIEFSGLTVLDKKEFDKMDIKEYGFWLKNSSLEFDGFAEEFKLIEQQISKHYKIAKELLTSQLDYEAIAKKNQSLKELIRELELALIPLRKLSLIIDPLITSSSTVHPRSKIKYAVIKAYWIDSEGNLKRSVNRNVGVNEWGMEDVATKMFSAFGFSTYVPANRMENGAMVDMVISKNGKSWVVEIKQQKKDDFEKAFVSLELWRLYKAEYKDEFELE</sequence>
<protein>
    <submittedName>
        <fullName evidence="1">Uncharacterized protein</fullName>
    </submittedName>
</protein>
<accession>A0ABT6BMA5</accession>
<proteinExistence type="predicted"/>
<dbReference type="EMBL" id="JARJOW010000009">
    <property type="protein sequence ID" value="MDF5691611.1"/>
    <property type="molecule type" value="Genomic_DNA"/>
</dbReference>
<name>A0ABT6BMA5_9BACT</name>